<feature type="transmembrane region" description="Helical" evidence="1">
    <location>
        <begin position="216"/>
        <end position="235"/>
    </location>
</feature>
<reference evidence="2 3" key="1">
    <citation type="submission" date="2017-08" db="EMBL/GenBank/DDBJ databases">
        <title>Infants hospitalized years apart are colonized by the same room-sourced microbial strains.</title>
        <authorList>
            <person name="Brooks B."/>
            <person name="Olm M.R."/>
            <person name="Firek B.A."/>
            <person name="Baker R."/>
            <person name="Thomas B.C."/>
            <person name="Morowitz M.J."/>
            <person name="Banfield J.F."/>
        </authorList>
    </citation>
    <scope>NUCLEOTIDE SEQUENCE [LARGE SCALE GENOMIC DNA]</scope>
    <source>
        <strain evidence="2">S2_003_000_R2_11</strain>
    </source>
</reference>
<accession>A0A2W5RWV5</accession>
<keyword evidence="1" id="KW-1133">Transmembrane helix</keyword>
<protein>
    <submittedName>
        <fullName evidence="2">Uncharacterized protein</fullName>
    </submittedName>
</protein>
<dbReference type="AlphaFoldDB" id="A0A2W5RWV5"/>
<dbReference type="EMBL" id="QFQS01000009">
    <property type="protein sequence ID" value="PZQ95168.1"/>
    <property type="molecule type" value="Genomic_DNA"/>
</dbReference>
<evidence type="ECO:0000256" key="1">
    <source>
        <dbReference type="SAM" id="Phobius"/>
    </source>
</evidence>
<evidence type="ECO:0000313" key="2">
    <source>
        <dbReference type="EMBL" id="PZQ95168.1"/>
    </source>
</evidence>
<keyword evidence="1" id="KW-0812">Transmembrane</keyword>
<dbReference type="Proteomes" id="UP000248975">
    <property type="component" value="Unassembled WGS sequence"/>
</dbReference>
<comment type="caution">
    <text evidence="2">The sequence shown here is derived from an EMBL/GenBank/DDBJ whole genome shotgun (WGS) entry which is preliminary data.</text>
</comment>
<gene>
    <name evidence="2" type="ORF">DI533_20165</name>
</gene>
<evidence type="ECO:0000313" key="3">
    <source>
        <dbReference type="Proteomes" id="UP000248975"/>
    </source>
</evidence>
<keyword evidence="1" id="KW-0472">Membrane</keyword>
<sequence>MTTLEEKTTRYLTGRPGFTESRKVDVKDLLALAGADKVTELTEDKRAAFDRLLEQLASRPEPMTTRERAEAEATIHRAPTAKADNSTYELDPIALQAAITAYHNADSDYHNDDSDYPLHGAIETYFTVAMARGLPLPMKVIPGGVEGYAPLAEILKEAYDQSARGKGKERYANGKPFLMQPIMSIGRMVGPGYPLGQAMKKAQEAGGMYARSNTPAAVAELLGVIVYTAAAIMLMKEQENRL</sequence>
<organism evidence="2 3">
    <name type="scientific">Cereibacter sphaeroides</name>
    <name type="common">Rhodobacter sphaeroides</name>
    <dbReference type="NCBI Taxonomy" id="1063"/>
    <lineage>
        <taxon>Bacteria</taxon>
        <taxon>Pseudomonadati</taxon>
        <taxon>Pseudomonadota</taxon>
        <taxon>Alphaproteobacteria</taxon>
        <taxon>Rhodobacterales</taxon>
        <taxon>Paracoccaceae</taxon>
        <taxon>Cereibacter</taxon>
    </lineage>
</organism>
<name>A0A2W5RWV5_CERSP</name>
<proteinExistence type="predicted"/>